<dbReference type="NCBIfam" id="NF000270">
    <property type="entry name" value="bla_class_D_alt"/>
    <property type="match status" value="1"/>
</dbReference>
<keyword evidence="1" id="KW-0732">Signal</keyword>
<evidence type="ECO:0000313" key="3">
    <source>
        <dbReference type="EMBL" id="GGP27213.1"/>
    </source>
</evidence>
<dbReference type="EMBL" id="BMLY01000005">
    <property type="protein sequence ID" value="GGP27213.1"/>
    <property type="molecule type" value="Genomic_DNA"/>
</dbReference>
<evidence type="ECO:0000259" key="2">
    <source>
        <dbReference type="Pfam" id="PF00905"/>
    </source>
</evidence>
<proteinExistence type="predicted"/>
<feature type="signal peptide" evidence="1">
    <location>
        <begin position="1"/>
        <end position="25"/>
    </location>
</feature>
<dbReference type="InterPro" id="IPR001460">
    <property type="entry name" value="PCN-bd_Tpept"/>
</dbReference>
<dbReference type="SUPFAM" id="SSF56601">
    <property type="entry name" value="beta-lactamase/transpeptidase-like"/>
    <property type="match status" value="1"/>
</dbReference>
<keyword evidence="4" id="KW-1185">Reference proteome</keyword>
<sequence length="274" mass="29749">MLFSAAVKTTLIGAVLALIAAQAQAHLLCTVIADAATGKVVLQQGEACSERVTPASTYKIAMSLMGFDSGFLQNEHAPVLEYRKGDPDWGGANWLKPTDPAAWITYSVVWYSQRVTHHLGTDKVTQYAKDFGFGNADMSGDPGQNNGLDRAWIASSLKISPLEQVAFLTRLVNGKLPVSAHALEMTRNITRLDPSPAGWDMHGKTGAAFPRISPTDFDYAHGWGWFVGWATQNGRTLVFARLTRDDAENKVSPGLRTRESVLADWPALVSGLPH</sequence>
<feature type="domain" description="Penicillin-binding protein transpeptidase" evidence="2">
    <location>
        <begin position="29"/>
        <end position="247"/>
    </location>
</feature>
<name>A0ABQ2PPJ6_9NEIS</name>
<dbReference type="RefSeq" id="WP_188695656.1">
    <property type="nucleotide sequence ID" value="NZ_BMLY01000005.1"/>
</dbReference>
<dbReference type="Pfam" id="PF00905">
    <property type="entry name" value="Transpeptidase"/>
    <property type="match status" value="1"/>
</dbReference>
<reference evidence="4" key="1">
    <citation type="journal article" date="2019" name="Int. J. Syst. Evol. Microbiol.">
        <title>The Global Catalogue of Microorganisms (GCM) 10K type strain sequencing project: providing services to taxonomists for standard genome sequencing and annotation.</title>
        <authorList>
            <consortium name="The Broad Institute Genomics Platform"/>
            <consortium name="The Broad Institute Genome Sequencing Center for Infectious Disease"/>
            <person name="Wu L."/>
            <person name="Ma J."/>
        </authorList>
    </citation>
    <scope>NUCLEOTIDE SEQUENCE [LARGE SCALE GENOMIC DNA]</scope>
    <source>
        <strain evidence="4">CGMCC 1.8860</strain>
    </source>
</reference>
<gene>
    <name evidence="3" type="primary">oxa</name>
    <name evidence="3" type="ORF">GCM10010971_30320</name>
</gene>
<dbReference type="Gene3D" id="3.40.710.10">
    <property type="entry name" value="DD-peptidase/beta-lactamase superfamily"/>
    <property type="match status" value="1"/>
</dbReference>
<protein>
    <submittedName>
        <fullName evidence="3">Beta-lactamase</fullName>
    </submittedName>
</protein>
<organism evidence="3 4">
    <name type="scientific">Silvimonas amylolytica</name>
    <dbReference type="NCBI Taxonomy" id="449663"/>
    <lineage>
        <taxon>Bacteria</taxon>
        <taxon>Pseudomonadati</taxon>
        <taxon>Pseudomonadota</taxon>
        <taxon>Betaproteobacteria</taxon>
        <taxon>Neisseriales</taxon>
        <taxon>Chitinibacteraceae</taxon>
        <taxon>Silvimonas</taxon>
    </lineage>
</organism>
<feature type="chain" id="PRO_5045748850" evidence="1">
    <location>
        <begin position="26"/>
        <end position="274"/>
    </location>
</feature>
<evidence type="ECO:0000313" key="4">
    <source>
        <dbReference type="Proteomes" id="UP000621859"/>
    </source>
</evidence>
<accession>A0ABQ2PPJ6</accession>
<evidence type="ECO:0000256" key="1">
    <source>
        <dbReference type="SAM" id="SignalP"/>
    </source>
</evidence>
<comment type="caution">
    <text evidence="3">The sequence shown here is derived from an EMBL/GenBank/DDBJ whole genome shotgun (WGS) entry which is preliminary data.</text>
</comment>
<dbReference type="InterPro" id="IPR012338">
    <property type="entry name" value="Beta-lactam/transpept-like"/>
</dbReference>
<dbReference type="Proteomes" id="UP000621859">
    <property type="component" value="Unassembled WGS sequence"/>
</dbReference>